<accession>A0A2W5FEF3</accession>
<dbReference type="AlphaFoldDB" id="A0A2W5FEF3"/>
<organism evidence="1 2">
    <name type="scientific">Agrobacterium fabrum</name>
    <dbReference type="NCBI Taxonomy" id="1176649"/>
    <lineage>
        <taxon>Bacteria</taxon>
        <taxon>Pseudomonadati</taxon>
        <taxon>Pseudomonadota</taxon>
        <taxon>Alphaproteobacteria</taxon>
        <taxon>Hyphomicrobiales</taxon>
        <taxon>Rhizobiaceae</taxon>
        <taxon>Rhizobium/Agrobacterium group</taxon>
        <taxon>Agrobacterium</taxon>
        <taxon>Agrobacterium tumefaciens complex</taxon>
    </lineage>
</organism>
<evidence type="ECO:0000313" key="1">
    <source>
        <dbReference type="EMBL" id="PZP52017.1"/>
    </source>
</evidence>
<protein>
    <recommendedName>
        <fullName evidence="3">DNA-binding protein</fullName>
    </recommendedName>
</protein>
<reference evidence="1 2" key="1">
    <citation type="submission" date="2017-08" db="EMBL/GenBank/DDBJ databases">
        <title>Infants hospitalized years apart are colonized by the same room-sourced microbial strains.</title>
        <authorList>
            <person name="Brooks B."/>
            <person name="Olm M.R."/>
            <person name="Firek B.A."/>
            <person name="Baker R."/>
            <person name="Thomas B.C."/>
            <person name="Morowitz M.J."/>
            <person name="Banfield J.F."/>
        </authorList>
    </citation>
    <scope>NUCLEOTIDE SEQUENCE [LARGE SCALE GENOMIC DNA]</scope>
    <source>
        <strain evidence="1">S2_009_000_R2_73</strain>
    </source>
</reference>
<name>A0A2W5FEF3_9HYPH</name>
<evidence type="ECO:0000313" key="2">
    <source>
        <dbReference type="Proteomes" id="UP000249769"/>
    </source>
</evidence>
<proteinExistence type="predicted"/>
<sequence length="158" mass="17249">MPVHFFSVVTFGIDPYEDEFISNLSKHGLADPYVEEMNRLVMIGFTRETELVAQAIQDACDVVRSSGGEVLGIAPDTLITLSEMGHMPGLSWGTVHALANGAGEGFPLPVARQASDRPLWNWAEVSTWLADRSYIDRSYADVAALIAAENLKLKKPVS</sequence>
<gene>
    <name evidence="1" type="ORF">DI595_07685</name>
</gene>
<comment type="caution">
    <text evidence="1">The sequence shown here is derived from an EMBL/GenBank/DDBJ whole genome shotgun (WGS) entry which is preliminary data.</text>
</comment>
<dbReference type="EMBL" id="QFOL01000061">
    <property type="protein sequence ID" value="PZP52017.1"/>
    <property type="molecule type" value="Genomic_DNA"/>
</dbReference>
<evidence type="ECO:0008006" key="3">
    <source>
        <dbReference type="Google" id="ProtNLM"/>
    </source>
</evidence>
<dbReference type="Proteomes" id="UP000249769">
    <property type="component" value="Unassembled WGS sequence"/>
</dbReference>